<feature type="region of interest" description="Disordered" evidence="1">
    <location>
        <begin position="42"/>
        <end position="61"/>
    </location>
</feature>
<evidence type="ECO:0000256" key="1">
    <source>
        <dbReference type="SAM" id="MobiDB-lite"/>
    </source>
</evidence>
<sequence length="316" mass="35373">MRVLTPRFIPCLAIGGGEKPISHLVPAWRAIMFELPDAKRVRREDLHASDESSWSESEGDAELEARLNAQIAKSLGIDESAFRAPKPQDTLPLPNRPQANCRKEDDGLSSDSESEPNTPADDSASNQDAEAEDEAYTFRLFSTAGPAPKVVLENHDRIVEGKLLRGRPLSYYLVTDLSPEKKHQYEMAAVSGEDILARSKIREWGLELPWRVTNIKVTRKARPGEGVNLTRVDNEQQAKRKRLGKKGRIAMRKKARAKEQAEAAAKQKMADKEEQVKEKKKRLNRLKKARRKAKRKADKGENGGGDESEDGSSDEE</sequence>
<gene>
    <name evidence="2" type="ORF">THARTR1_04738</name>
</gene>
<organism evidence="2 3">
    <name type="scientific">Trichoderma harzianum</name>
    <name type="common">Hypocrea lixii</name>
    <dbReference type="NCBI Taxonomy" id="5544"/>
    <lineage>
        <taxon>Eukaryota</taxon>
        <taxon>Fungi</taxon>
        <taxon>Dikarya</taxon>
        <taxon>Ascomycota</taxon>
        <taxon>Pezizomycotina</taxon>
        <taxon>Sordariomycetes</taxon>
        <taxon>Hypocreomycetidae</taxon>
        <taxon>Hypocreales</taxon>
        <taxon>Hypocreaceae</taxon>
        <taxon>Trichoderma</taxon>
    </lineage>
</organism>
<name>A0A2K0UB89_TRIHA</name>
<feature type="region of interest" description="Disordered" evidence="1">
    <location>
        <begin position="78"/>
        <end position="133"/>
    </location>
</feature>
<evidence type="ECO:0000313" key="3">
    <source>
        <dbReference type="Proteomes" id="UP000236290"/>
    </source>
</evidence>
<proteinExistence type="predicted"/>
<accession>A0A2K0UB89</accession>
<feature type="compositionally biased region" description="Basic residues" evidence="1">
    <location>
        <begin position="278"/>
        <end position="297"/>
    </location>
</feature>
<feature type="compositionally biased region" description="Basic and acidic residues" evidence="1">
    <location>
        <begin position="268"/>
        <end position="277"/>
    </location>
</feature>
<feature type="compositionally biased region" description="Acidic residues" evidence="1">
    <location>
        <begin position="304"/>
        <end position="316"/>
    </location>
</feature>
<protein>
    <submittedName>
        <fullName evidence="2">Uncharacterized protein</fullName>
    </submittedName>
</protein>
<dbReference type="Pfam" id="PF09428">
    <property type="entry name" value="DUF2011"/>
    <property type="match status" value="1"/>
</dbReference>
<comment type="caution">
    <text evidence="2">The sequence shown here is derived from an EMBL/GenBank/DDBJ whole genome shotgun (WGS) entry which is preliminary data.</text>
</comment>
<reference evidence="2 3" key="1">
    <citation type="submission" date="2017-02" db="EMBL/GenBank/DDBJ databases">
        <title>Genomes of Trichoderma spp. with biocontrol activity.</title>
        <authorList>
            <person name="Gardiner D."/>
            <person name="Kazan K."/>
            <person name="Vos C."/>
            <person name="Harvey P."/>
        </authorList>
    </citation>
    <scope>NUCLEOTIDE SEQUENCE [LARGE SCALE GENOMIC DNA]</scope>
    <source>
        <strain evidence="2 3">Tr1</strain>
    </source>
</reference>
<dbReference type="Proteomes" id="UP000236290">
    <property type="component" value="Unassembled WGS sequence"/>
</dbReference>
<feature type="compositionally biased region" description="Basic residues" evidence="1">
    <location>
        <begin position="239"/>
        <end position="256"/>
    </location>
</feature>
<evidence type="ECO:0000313" key="2">
    <source>
        <dbReference type="EMBL" id="PNP55049.1"/>
    </source>
</evidence>
<dbReference type="AlphaFoldDB" id="A0A2K0UB89"/>
<dbReference type="OrthoDB" id="5425061at2759"/>
<dbReference type="InterPro" id="IPR018555">
    <property type="entry name" value="C630.06c-like"/>
</dbReference>
<dbReference type="EMBL" id="MTYI01000056">
    <property type="protein sequence ID" value="PNP55049.1"/>
    <property type="molecule type" value="Genomic_DNA"/>
</dbReference>
<feature type="region of interest" description="Disordered" evidence="1">
    <location>
        <begin position="228"/>
        <end position="316"/>
    </location>
</feature>